<evidence type="ECO:0000313" key="2">
    <source>
        <dbReference type="EMBL" id="SDO60470.1"/>
    </source>
</evidence>
<evidence type="ECO:0000259" key="1">
    <source>
        <dbReference type="Pfam" id="PF13649"/>
    </source>
</evidence>
<dbReference type="SUPFAM" id="SSF53335">
    <property type="entry name" value="S-adenosyl-L-methionine-dependent methyltransferases"/>
    <property type="match status" value="1"/>
</dbReference>
<keyword evidence="3" id="KW-1185">Reference proteome</keyword>
<dbReference type="EMBL" id="FNIX01000003">
    <property type="protein sequence ID" value="SDO60470.1"/>
    <property type="molecule type" value="Genomic_DNA"/>
</dbReference>
<dbReference type="AlphaFoldDB" id="A0A1H0KXK0"/>
<dbReference type="Proteomes" id="UP000199691">
    <property type="component" value="Unassembled WGS sequence"/>
</dbReference>
<dbReference type="Pfam" id="PF13649">
    <property type="entry name" value="Methyltransf_25"/>
    <property type="match status" value="1"/>
</dbReference>
<dbReference type="STRING" id="641025.SAMN05421507_10399"/>
<dbReference type="CDD" id="cd02440">
    <property type="entry name" value="AdoMet_MTases"/>
    <property type="match status" value="1"/>
</dbReference>
<gene>
    <name evidence="2" type="ORF">SAMN05421507_10399</name>
</gene>
<name>A0A1H0KXK0_9PSEU</name>
<dbReference type="Gene3D" id="3.40.50.150">
    <property type="entry name" value="Vaccinia Virus protein VP39"/>
    <property type="match status" value="1"/>
</dbReference>
<protein>
    <submittedName>
        <fullName evidence="2">Methyltransferase domain-containing protein</fullName>
    </submittedName>
</protein>
<dbReference type="GO" id="GO:0008168">
    <property type="term" value="F:methyltransferase activity"/>
    <property type="evidence" value="ECO:0007669"/>
    <property type="project" value="UniProtKB-KW"/>
</dbReference>
<dbReference type="InterPro" id="IPR029063">
    <property type="entry name" value="SAM-dependent_MTases_sf"/>
</dbReference>
<dbReference type="GO" id="GO:0032259">
    <property type="term" value="P:methylation"/>
    <property type="evidence" value="ECO:0007669"/>
    <property type="project" value="UniProtKB-KW"/>
</dbReference>
<accession>A0A1H0KXK0</accession>
<sequence>MAEDRQTEVRGAFDAAAADFTALGRHLWEPIGAAAVAVADPKPGERVLDACCGTGASAIPSARLVGVDGHVDAVDLSGPMVDELRRLSTGLPQLHAHQADVTTWPGEGYDVVQSALGIFFFPDMTAGTDHLISRARPGGRAVFTIWRGEAMVAAGRHLGLAIAEVTNTPVPAPRPPHLIDEVNQADTYAAWLTGRGLADVEVTVHELALTMTPEVAWLVVVGSGFRGALAKVPAELVADVRERYLTSLGEACLEELDATTLIGSGRR</sequence>
<reference evidence="3" key="1">
    <citation type="submission" date="2016-10" db="EMBL/GenBank/DDBJ databases">
        <authorList>
            <person name="Varghese N."/>
            <person name="Submissions S."/>
        </authorList>
    </citation>
    <scope>NUCLEOTIDE SEQUENCE [LARGE SCALE GENOMIC DNA]</scope>
    <source>
        <strain evidence="3">CGMCC 4.6609</strain>
    </source>
</reference>
<proteinExistence type="predicted"/>
<dbReference type="InterPro" id="IPR041698">
    <property type="entry name" value="Methyltransf_25"/>
</dbReference>
<organism evidence="2 3">
    <name type="scientific">Lentzea jiangxiensis</name>
    <dbReference type="NCBI Taxonomy" id="641025"/>
    <lineage>
        <taxon>Bacteria</taxon>
        <taxon>Bacillati</taxon>
        <taxon>Actinomycetota</taxon>
        <taxon>Actinomycetes</taxon>
        <taxon>Pseudonocardiales</taxon>
        <taxon>Pseudonocardiaceae</taxon>
        <taxon>Lentzea</taxon>
    </lineage>
</organism>
<evidence type="ECO:0000313" key="3">
    <source>
        <dbReference type="Proteomes" id="UP000199691"/>
    </source>
</evidence>
<keyword evidence="2" id="KW-0808">Transferase</keyword>
<feature type="domain" description="Methyltransferase" evidence="1">
    <location>
        <begin position="47"/>
        <end position="139"/>
    </location>
</feature>
<dbReference type="OrthoDB" id="7032234at2"/>
<keyword evidence="2" id="KW-0489">Methyltransferase</keyword>
<dbReference type="RefSeq" id="WP_090096863.1">
    <property type="nucleotide sequence ID" value="NZ_FNIX01000003.1"/>
</dbReference>